<dbReference type="GO" id="GO:0016740">
    <property type="term" value="F:transferase activity"/>
    <property type="evidence" value="ECO:0007669"/>
    <property type="project" value="UniProtKB-KW"/>
</dbReference>
<protein>
    <submittedName>
        <fullName evidence="4">Colanic biosynthesis UDP-glucose lipid carrier transferase</fullName>
    </submittedName>
</protein>
<keyword evidence="5" id="KW-1185">Reference proteome</keyword>
<keyword evidence="2" id="KW-1133">Transmembrane helix</keyword>
<accession>A0ABY1VQ35</accession>
<gene>
    <name evidence="4" type="primary">wcaJ_2</name>
    <name evidence="4" type="ORF">NCTC11535_01432</name>
</gene>
<dbReference type="PANTHER" id="PTHR30576">
    <property type="entry name" value="COLANIC BIOSYNTHESIS UDP-GLUCOSE LIPID CARRIER TRANSFERASE"/>
    <property type="match status" value="1"/>
</dbReference>
<comment type="caution">
    <text evidence="4">The sequence shown here is derived from an EMBL/GenBank/DDBJ whole genome shotgun (WGS) entry which is preliminary data.</text>
</comment>
<evidence type="ECO:0000259" key="3">
    <source>
        <dbReference type="Pfam" id="PF02397"/>
    </source>
</evidence>
<dbReference type="PANTHER" id="PTHR30576:SF0">
    <property type="entry name" value="UNDECAPRENYL-PHOSPHATE N-ACETYLGALACTOSAMINYL 1-PHOSPHATE TRANSFERASE-RELATED"/>
    <property type="match status" value="1"/>
</dbReference>
<sequence length="241" mass="27584">MNWVEWDSLPPQFRNSAVRPYYEVLRNKRGSMLFKRAFDVSVSVVLLLLLSWLMLLIALAIRLESSGPVFFRQVRVTQYGRQFRIFKFRTMVIFAEGSSLEITVKGDRRITKVGSFIRGKRLDELPQLFDVLLGRMSFVGPRPEVVRYVETFSGEELATLMVPAGITSSASVAFRNEDQLLEGASDVDSAYIERVLPRKMQFNLEDVRLFSIKRDCRILASTVLAVFGPRSARYEIGKTVQ</sequence>
<evidence type="ECO:0000256" key="2">
    <source>
        <dbReference type="SAM" id="Phobius"/>
    </source>
</evidence>
<evidence type="ECO:0000256" key="1">
    <source>
        <dbReference type="ARBA" id="ARBA00006464"/>
    </source>
</evidence>
<dbReference type="EMBL" id="UAPQ01000008">
    <property type="protein sequence ID" value="SPT53751.1"/>
    <property type="molecule type" value="Genomic_DNA"/>
</dbReference>
<feature type="transmembrane region" description="Helical" evidence="2">
    <location>
        <begin position="40"/>
        <end position="63"/>
    </location>
</feature>
<feature type="domain" description="Bacterial sugar transferase" evidence="3">
    <location>
        <begin position="35"/>
        <end position="227"/>
    </location>
</feature>
<keyword evidence="2" id="KW-0472">Membrane</keyword>
<keyword evidence="4" id="KW-0808">Transferase</keyword>
<evidence type="ECO:0000313" key="4">
    <source>
        <dbReference type="EMBL" id="SPT53751.1"/>
    </source>
</evidence>
<proteinExistence type="inferred from homology"/>
<comment type="similarity">
    <text evidence="1">Belongs to the bacterial sugar transferase family.</text>
</comment>
<dbReference type="Proteomes" id="UP000250006">
    <property type="component" value="Unassembled WGS sequence"/>
</dbReference>
<evidence type="ECO:0000313" key="5">
    <source>
        <dbReference type="Proteomes" id="UP000250006"/>
    </source>
</evidence>
<name>A0ABY1VQ35_9ACTO</name>
<dbReference type="InterPro" id="IPR003362">
    <property type="entry name" value="Bact_transf"/>
</dbReference>
<organism evidence="4 5">
    <name type="scientific">Actinomyces bovis</name>
    <dbReference type="NCBI Taxonomy" id="1658"/>
    <lineage>
        <taxon>Bacteria</taxon>
        <taxon>Bacillati</taxon>
        <taxon>Actinomycetota</taxon>
        <taxon>Actinomycetes</taxon>
        <taxon>Actinomycetales</taxon>
        <taxon>Actinomycetaceae</taxon>
        <taxon>Actinomyces</taxon>
    </lineage>
</organism>
<keyword evidence="2" id="KW-0812">Transmembrane</keyword>
<reference evidence="4 5" key="1">
    <citation type="submission" date="2018-06" db="EMBL/GenBank/DDBJ databases">
        <authorList>
            <consortium name="Pathogen Informatics"/>
            <person name="Doyle S."/>
        </authorList>
    </citation>
    <scope>NUCLEOTIDE SEQUENCE [LARGE SCALE GENOMIC DNA]</scope>
    <source>
        <strain evidence="4 5">NCTC11535</strain>
    </source>
</reference>
<dbReference type="Pfam" id="PF02397">
    <property type="entry name" value="Bac_transf"/>
    <property type="match status" value="1"/>
</dbReference>